<organism evidence="7 8">
    <name type="scientific">Hemibagrus guttatus</name>
    <dbReference type="NCBI Taxonomy" id="175788"/>
    <lineage>
        <taxon>Eukaryota</taxon>
        <taxon>Metazoa</taxon>
        <taxon>Chordata</taxon>
        <taxon>Craniata</taxon>
        <taxon>Vertebrata</taxon>
        <taxon>Euteleostomi</taxon>
        <taxon>Actinopterygii</taxon>
        <taxon>Neopterygii</taxon>
        <taxon>Teleostei</taxon>
        <taxon>Ostariophysi</taxon>
        <taxon>Siluriformes</taxon>
        <taxon>Bagridae</taxon>
        <taxon>Hemibagrus</taxon>
    </lineage>
</organism>
<dbReference type="PANTHER" id="PTHR11716:SF4">
    <property type="entry name" value="GROUP 10 SECRETORY PHOSPHOLIPASE A2"/>
    <property type="match status" value="1"/>
</dbReference>
<name>A0AAE0Q1N2_9TELE</name>
<keyword evidence="3" id="KW-0479">Metal-binding</keyword>
<dbReference type="Proteomes" id="UP001274896">
    <property type="component" value="Unassembled WGS sequence"/>
</dbReference>
<evidence type="ECO:0000256" key="2">
    <source>
        <dbReference type="ARBA" id="ARBA00022525"/>
    </source>
</evidence>
<reference evidence="7" key="1">
    <citation type="submission" date="2023-06" db="EMBL/GenBank/DDBJ databases">
        <title>Male Hemibagrus guttatus genome.</title>
        <authorList>
            <person name="Bian C."/>
        </authorList>
    </citation>
    <scope>NUCLEOTIDE SEQUENCE</scope>
    <source>
        <strain evidence="7">Male_cb2023</strain>
        <tissue evidence="7">Muscle</tissue>
    </source>
</reference>
<feature type="binding site" evidence="3">
    <location>
        <position position="44"/>
    </location>
    <ligand>
        <name>Ca(2+)</name>
        <dbReference type="ChEBI" id="CHEBI:29108"/>
    </ligand>
</feature>
<feature type="binding site" evidence="3">
    <location>
        <position position="40"/>
    </location>
    <ligand>
        <name>Ca(2+)</name>
        <dbReference type="ChEBI" id="CHEBI:29108"/>
    </ligand>
</feature>
<comment type="caution">
    <text evidence="7">The sequence shown here is derived from an EMBL/GenBank/DDBJ whole genome shotgun (WGS) entry which is preliminary data.</text>
</comment>
<dbReference type="InterPro" id="IPR036444">
    <property type="entry name" value="PLipase_A2_dom_sf"/>
</dbReference>
<protein>
    <recommendedName>
        <fullName evidence="5">Phospholipase A2</fullName>
        <ecNumber evidence="5">3.1.1.4</ecNumber>
    </recommendedName>
</protein>
<evidence type="ECO:0000256" key="1">
    <source>
        <dbReference type="ARBA" id="ARBA00004613"/>
    </source>
</evidence>
<sequence>MASLVAQRSVRSKRGLLELASIIKCTTGRSALSYLMYGCYCGLGGKGWPRDRADCMLVFSVVSLLQLSCTCLRSIFWKLAGECSINALEGVATSMTAATEMQKSQAVTRRPTSIDGLVKTKRLTVVCVTVEK</sequence>
<gene>
    <name evidence="7" type="ORF">QTP70_030348</name>
</gene>
<comment type="cofactor">
    <cofactor evidence="3">
        <name>Ca(2+)</name>
        <dbReference type="ChEBI" id="CHEBI:29108"/>
    </cofactor>
    <text evidence="3">Binds 1 Ca(2+) ion per subunit.</text>
</comment>
<dbReference type="GO" id="GO:0005509">
    <property type="term" value="F:calcium ion binding"/>
    <property type="evidence" value="ECO:0007669"/>
    <property type="project" value="InterPro"/>
</dbReference>
<dbReference type="PRINTS" id="PR00389">
    <property type="entry name" value="PHPHLIPASEA2"/>
</dbReference>
<accession>A0AAE0Q1N2</accession>
<dbReference type="GO" id="GO:0016042">
    <property type="term" value="P:lipid catabolic process"/>
    <property type="evidence" value="ECO:0007669"/>
    <property type="project" value="InterPro"/>
</dbReference>
<evidence type="ECO:0000313" key="8">
    <source>
        <dbReference type="Proteomes" id="UP001274896"/>
    </source>
</evidence>
<feature type="binding site" evidence="3">
    <location>
        <position position="42"/>
    </location>
    <ligand>
        <name>Ca(2+)</name>
        <dbReference type="ChEBI" id="CHEBI:29108"/>
    </ligand>
</feature>
<evidence type="ECO:0000259" key="6">
    <source>
        <dbReference type="SMART" id="SM00085"/>
    </source>
</evidence>
<evidence type="ECO:0000256" key="5">
    <source>
        <dbReference type="RuleBase" id="RU361236"/>
    </source>
</evidence>
<dbReference type="GO" id="GO:0005576">
    <property type="term" value="C:extracellular region"/>
    <property type="evidence" value="ECO:0007669"/>
    <property type="project" value="UniProtKB-SubCell"/>
</dbReference>
<dbReference type="GO" id="GO:0050482">
    <property type="term" value="P:arachidonate secretion"/>
    <property type="evidence" value="ECO:0007669"/>
    <property type="project" value="InterPro"/>
</dbReference>
<dbReference type="AlphaFoldDB" id="A0AAE0Q1N2"/>
<comment type="catalytic activity">
    <reaction evidence="5">
        <text>a 1,2-diacyl-sn-glycero-3-phosphocholine + H2O = a 1-acyl-sn-glycero-3-phosphocholine + a fatty acid + H(+)</text>
        <dbReference type="Rhea" id="RHEA:15801"/>
        <dbReference type="ChEBI" id="CHEBI:15377"/>
        <dbReference type="ChEBI" id="CHEBI:15378"/>
        <dbReference type="ChEBI" id="CHEBI:28868"/>
        <dbReference type="ChEBI" id="CHEBI:57643"/>
        <dbReference type="ChEBI" id="CHEBI:58168"/>
        <dbReference type="EC" id="3.1.1.4"/>
    </reaction>
</comment>
<keyword evidence="5" id="KW-0378">Hydrolase</keyword>
<dbReference type="Gene3D" id="1.20.90.10">
    <property type="entry name" value="Phospholipase A2 domain"/>
    <property type="match status" value="1"/>
</dbReference>
<proteinExistence type="inferred from homology"/>
<evidence type="ECO:0000256" key="3">
    <source>
        <dbReference type="PIRSR" id="PIRSR601211-2"/>
    </source>
</evidence>
<evidence type="ECO:0000256" key="4">
    <source>
        <dbReference type="RuleBase" id="RU003654"/>
    </source>
</evidence>
<dbReference type="GO" id="GO:0005543">
    <property type="term" value="F:phospholipid binding"/>
    <property type="evidence" value="ECO:0007669"/>
    <property type="project" value="TreeGrafter"/>
</dbReference>
<dbReference type="GO" id="GO:0047498">
    <property type="term" value="F:calcium-dependent phospholipase A2 activity"/>
    <property type="evidence" value="ECO:0007669"/>
    <property type="project" value="TreeGrafter"/>
</dbReference>
<dbReference type="SMART" id="SM00085">
    <property type="entry name" value="PA2c"/>
    <property type="match status" value="1"/>
</dbReference>
<keyword evidence="3 5" id="KW-0106">Calcium</keyword>
<comment type="subcellular location">
    <subcellularLocation>
        <location evidence="1 5">Secreted</location>
    </subcellularLocation>
</comment>
<dbReference type="EMBL" id="JAUCMX010000024">
    <property type="protein sequence ID" value="KAK3512091.1"/>
    <property type="molecule type" value="Genomic_DNA"/>
</dbReference>
<dbReference type="InterPro" id="IPR016090">
    <property type="entry name" value="PLA2-like_dom"/>
</dbReference>
<dbReference type="PANTHER" id="PTHR11716">
    <property type="entry name" value="PHOSPHOLIPASE A2 FAMILY MEMBER"/>
    <property type="match status" value="1"/>
</dbReference>
<dbReference type="GO" id="GO:0006644">
    <property type="term" value="P:phospholipid metabolic process"/>
    <property type="evidence" value="ECO:0007669"/>
    <property type="project" value="InterPro"/>
</dbReference>
<keyword evidence="2 5" id="KW-0964">Secreted</keyword>
<evidence type="ECO:0000313" key="7">
    <source>
        <dbReference type="EMBL" id="KAK3512091.1"/>
    </source>
</evidence>
<keyword evidence="8" id="KW-1185">Reference proteome</keyword>
<comment type="similarity">
    <text evidence="4">Belongs to the phospholipase A2 family.</text>
</comment>
<dbReference type="SUPFAM" id="SSF48619">
    <property type="entry name" value="Phospholipase A2, PLA2"/>
    <property type="match status" value="1"/>
</dbReference>
<dbReference type="InterPro" id="IPR001211">
    <property type="entry name" value="PLA2"/>
</dbReference>
<dbReference type="EC" id="3.1.1.4" evidence="5"/>
<dbReference type="Pfam" id="PF00068">
    <property type="entry name" value="Phospholip_A2_1"/>
    <property type="match status" value="1"/>
</dbReference>
<feature type="domain" description="Phospholipase A2-like central" evidence="6">
    <location>
        <begin position="15"/>
        <end position="103"/>
    </location>
</feature>
<keyword evidence="5" id="KW-0443">Lipid metabolism</keyword>